<evidence type="ECO:0000256" key="3">
    <source>
        <dbReference type="ARBA" id="ARBA00022989"/>
    </source>
</evidence>
<keyword evidence="4 5" id="KW-0472">Membrane</keyword>
<evidence type="ECO:0000313" key="7">
    <source>
        <dbReference type="EMBL" id="GAA4465044.1"/>
    </source>
</evidence>
<evidence type="ECO:0000256" key="4">
    <source>
        <dbReference type="ARBA" id="ARBA00023136"/>
    </source>
</evidence>
<feature type="transmembrane region" description="Helical" evidence="5">
    <location>
        <begin position="27"/>
        <end position="46"/>
    </location>
</feature>
<feature type="domain" description="Sodium/calcium exchanger membrane region" evidence="6">
    <location>
        <begin position="3"/>
        <end position="142"/>
    </location>
</feature>
<keyword evidence="2 5" id="KW-0812">Transmembrane</keyword>
<feature type="domain" description="Sodium/calcium exchanger membrane region" evidence="6">
    <location>
        <begin position="177"/>
        <end position="319"/>
    </location>
</feature>
<reference evidence="8" key="1">
    <citation type="journal article" date="2019" name="Int. J. Syst. Evol. Microbiol.">
        <title>The Global Catalogue of Microorganisms (GCM) 10K type strain sequencing project: providing services to taxonomists for standard genome sequencing and annotation.</title>
        <authorList>
            <consortium name="The Broad Institute Genomics Platform"/>
            <consortium name="The Broad Institute Genome Sequencing Center for Infectious Disease"/>
            <person name="Wu L."/>
            <person name="Ma J."/>
        </authorList>
    </citation>
    <scope>NUCLEOTIDE SEQUENCE [LARGE SCALE GENOMIC DNA]</scope>
    <source>
        <strain evidence="8">JCM 17759</strain>
    </source>
</reference>
<evidence type="ECO:0000256" key="1">
    <source>
        <dbReference type="ARBA" id="ARBA00004141"/>
    </source>
</evidence>
<evidence type="ECO:0000256" key="2">
    <source>
        <dbReference type="ARBA" id="ARBA00022692"/>
    </source>
</evidence>
<feature type="transmembrane region" description="Helical" evidence="5">
    <location>
        <begin position="335"/>
        <end position="355"/>
    </location>
</feature>
<evidence type="ECO:0000256" key="5">
    <source>
        <dbReference type="SAM" id="Phobius"/>
    </source>
</evidence>
<dbReference type="Proteomes" id="UP001500840">
    <property type="component" value="Unassembled WGS sequence"/>
</dbReference>
<gene>
    <name evidence="7" type="ORF">GCM10023156_52220</name>
</gene>
<feature type="transmembrane region" description="Helical" evidence="5">
    <location>
        <begin position="174"/>
        <end position="195"/>
    </location>
</feature>
<proteinExistence type="predicted"/>
<dbReference type="PANTHER" id="PTHR10846:SF8">
    <property type="entry name" value="INNER MEMBRANE PROTEIN YRBG"/>
    <property type="match status" value="1"/>
</dbReference>
<sequence>MTYVLLLVGLVILVVGAELLVRGSVTLAAFAGVSPLIIGLTVVAFGTSAPELAVSSVSSLKGDSEIALGNVIGSNICNILLILGISAVIVPLSVSSQLVRLDVPVMIASSVAVWGTAYDGAITRVEGILLFLGFILYTIYMIRKGRREEASRRSAIELEADFEAHPVLSVSQGVLNAVYILVGLGMLVLGAQLLVDSAVKIATEFGISEIVIGLTIVAIGTSLPELATSVVAAMKGQRDLAVGNAVGSNMFNLMIVLPAAAVLSPAGVPVTTSVLWFDLAVMTMIALICWPIFISRSTVSRFEGVVMLGLFAAYTTILIAEATKYGSVQTLKTGYSIVILPAVIVFVSITALLHLRGGRGESAVAQSKT</sequence>
<dbReference type="RefSeq" id="WP_345326750.1">
    <property type="nucleotide sequence ID" value="NZ_BAABGA010000073.1"/>
</dbReference>
<dbReference type="InterPro" id="IPR044880">
    <property type="entry name" value="NCX_ion-bd_dom_sf"/>
</dbReference>
<comment type="caution">
    <text evidence="7">The sequence shown here is derived from an EMBL/GenBank/DDBJ whole genome shotgun (WGS) entry which is preliminary data.</text>
</comment>
<dbReference type="Gene3D" id="1.20.1420.30">
    <property type="entry name" value="NCX, central ion-binding region"/>
    <property type="match status" value="2"/>
</dbReference>
<feature type="transmembrane region" description="Helical" evidence="5">
    <location>
        <begin position="274"/>
        <end position="293"/>
    </location>
</feature>
<feature type="transmembrane region" description="Helical" evidence="5">
    <location>
        <begin position="210"/>
        <end position="234"/>
    </location>
</feature>
<feature type="transmembrane region" description="Helical" evidence="5">
    <location>
        <begin position="121"/>
        <end position="142"/>
    </location>
</feature>
<dbReference type="InterPro" id="IPR004837">
    <property type="entry name" value="NaCa_Exmemb"/>
</dbReference>
<name>A0ABP8NFM2_9BACT</name>
<protein>
    <submittedName>
        <fullName evidence="7">Calcium/sodium antiporter</fullName>
    </submittedName>
</protein>
<feature type="transmembrane region" description="Helical" evidence="5">
    <location>
        <begin position="305"/>
        <end position="323"/>
    </location>
</feature>
<feature type="transmembrane region" description="Helical" evidence="5">
    <location>
        <begin position="67"/>
        <end position="94"/>
    </location>
</feature>
<comment type="subcellular location">
    <subcellularLocation>
        <location evidence="1">Membrane</location>
        <topology evidence="1">Multi-pass membrane protein</topology>
    </subcellularLocation>
</comment>
<dbReference type="NCBIfam" id="TIGR00367">
    <property type="entry name" value="calcium/sodium antiporter"/>
    <property type="match status" value="1"/>
</dbReference>
<evidence type="ECO:0000313" key="8">
    <source>
        <dbReference type="Proteomes" id="UP001500840"/>
    </source>
</evidence>
<dbReference type="InterPro" id="IPR004481">
    <property type="entry name" value="K/Na/Ca-exchanger"/>
</dbReference>
<dbReference type="Pfam" id="PF01699">
    <property type="entry name" value="Na_Ca_ex"/>
    <property type="match status" value="2"/>
</dbReference>
<accession>A0ABP8NFM2</accession>
<feature type="transmembrane region" description="Helical" evidence="5">
    <location>
        <begin position="246"/>
        <end position="268"/>
    </location>
</feature>
<keyword evidence="8" id="KW-1185">Reference proteome</keyword>
<dbReference type="EMBL" id="BAABGA010000073">
    <property type="protein sequence ID" value="GAA4465044.1"/>
    <property type="molecule type" value="Genomic_DNA"/>
</dbReference>
<organism evidence="7 8">
    <name type="scientific">Novipirellula rosea</name>
    <dbReference type="NCBI Taxonomy" id="1031540"/>
    <lineage>
        <taxon>Bacteria</taxon>
        <taxon>Pseudomonadati</taxon>
        <taxon>Planctomycetota</taxon>
        <taxon>Planctomycetia</taxon>
        <taxon>Pirellulales</taxon>
        <taxon>Pirellulaceae</taxon>
        <taxon>Novipirellula</taxon>
    </lineage>
</organism>
<dbReference type="PANTHER" id="PTHR10846">
    <property type="entry name" value="SODIUM/POTASSIUM/CALCIUM EXCHANGER"/>
    <property type="match status" value="1"/>
</dbReference>
<evidence type="ECO:0000259" key="6">
    <source>
        <dbReference type="Pfam" id="PF01699"/>
    </source>
</evidence>
<keyword evidence="3 5" id="KW-1133">Transmembrane helix</keyword>